<dbReference type="EMBL" id="PCRK01000043">
    <property type="protein sequence ID" value="PIP19583.1"/>
    <property type="molecule type" value="Genomic_DNA"/>
</dbReference>
<protein>
    <recommendedName>
        <fullName evidence="5">DUF5666 domain-containing protein</fullName>
    </recommendedName>
</protein>
<sequence>MKIFKGLFLGIVSLFIGIGLAFAQDEAKPIAATEPRLNNPDVQWVWGEAVNIDTQNKAVVIKYLDYEADSEKEITIGADDKTTYDNIKSLDEVKPKDILSVDYINTPDGKSIARTISLEKPEEAISPQGEVKKEEVVEKSGEQPEIIPAAEPNAGGPIKEAGAELNKTNQ</sequence>
<keyword evidence="2" id="KW-0732">Signal</keyword>
<evidence type="ECO:0000256" key="1">
    <source>
        <dbReference type="SAM" id="MobiDB-lite"/>
    </source>
</evidence>
<evidence type="ECO:0000256" key="2">
    <source>
        <dbReference type="SAM" id="SignalP"/>
    </source>
</evidence>
<evidence type="ECO:0000313" key="4">
    <source>
        <dbReference type="Proteomes" id="UP000231292"/>
    </source>
</evidence>
<organism evidence="3 4">
    <name type="scientific">Candidatus Sherwoodlollariibacterium unditelluris</name>
    <dbReference type="NCBI Taxonomy" id="1974757"/>
    <lineage>
        <taxon>Bacteria</taxon>
        <taxon>Pseudomonadati</taxon>
        <taxon>Candidatus Omnitrophota</taxon>
        <taxon>Candidatus Sherwoodlollariibacterium</taxon>
    </lineage>
</organism>
<evidence type="ECO:0008006" key="5">
    <source>
        <dbReference type="Google" id="ProtNLM"/>
    </source>
</evidence>
<dbReference type="Proteomes" id="UP000231292">
    <property type="component" value="Unassembled WGS sequence"/>
</dbReference>
<name>A0A2G9YLJ3_9BACT</name>
<proteinExistence type="predicted"/>
<feature type="compositionally biased region" description="Basic and acidic residues" evidence="1">
    <location>
        <begin position="130"/>
        <end position="142"/>
    </location>
</feature>
<dbReference type="AlphaFoldDB" id="A0A2G9YLJ3"/>
<feature type="chain" id="PRO_5013863340" description="DUF5666 domain-containing protein" evidence="2">
    <location>
        <begin position="24"/>
        <end position="170"/>
    </location>
</feature>
<gene>
    <name evidence="3" type="ORF">COX41_02100</name>
</gene>
<feature type="signal peptide" evidence="2">
    <location>
        <begin position="1"/>
        <end position="23"/>
    </location>
</feature>
<comment type="caution">
    <text evidence="3">The sequence shown here is derived from an EMBL/GenBank/DDBJ whole genome shotgun (WGS) entry which is preliminary data.</text>
</comment>
<reference evidence="3 4" key="1">
    <citation type="submission" date="2017-09" db="EMBL/GenBank/DDBJ databases">
        <title>Depth-based differentiation of microbial function through sediment-hosted aquifers and enrichment of novel symbionts in the deep terrestrial subsurface.</title>
        <authorList>
            <person name="Probst A.J."/>
            <person name="Ladd B."/>
            <person name="Jarett J.K."/>
            <person name="Geller-Mcgrath D.E."/>
            <person name="Sieber C.M."/>
            <person name="Emerson J.B."/>
            <person name="Anantharaman K."/>
            <person name="Thomas B.C."/>
            <person name="Malmstrom R."/>
            <person name="Stieglmeier M."/>
            <person name="Klingl A."/>
            <person name="Woyke T."/>
            <person name="Ryan C.M."/>
            <person name="Banfield J.F."/>
        </authorList>
    </citation>
    <scope>NUCLEOTIDE SEQUENCE [LARGE SCALE GENOMIC DNA]</scope>
    <source>
        <strain evidence="3">CG23_combo_of_CG06-09_8_20_14_all_41_10</strain>
    </source>
</reference>
<evidence type="ECO:0000313" key="3">
    <source>
        <dbReference type="EMBL" id="PIP19583.1"/>
    </source>
</evidence>
<accession>A0A2G9YLJ3</accession>
<feature type="region of interest" description="Disordered" evidence="1">
    <location>
        <begin position="123"/>
        <end position="170"/>
    </location>
</feature>